<dbReference type="PANTHER" id="PTHR12638:SF0">
    <property type="entry name" value="MAGO HOMOLOG, EXON JUNCTION COMPLEX SUBUNIT-RELATED"/>
    <property type="match status" value="1"/>
</dbReference>
<protein>
    <submittedName>
        <fullName evidence="4">Mago nashi domain protein</fullName>
    </submittedName>
</protein>
<dbReference type="InParanoid" id="E9EGU3"/>
<comment type="similarity">
    <text evidence="2">Belongs to the mago nashi family.</text>
</comment>
<dbReference type="EMBL" id="GL698601">
    <property type="protein sequence ID" value="EFY84880.1"/>
    <property type="molecule type" value="Genomic_DNA"/>
</dbReference>
<proteinExistence type="inferred from homology"/>
<dbReference type="eggNOG" id="KOG3392">
    <property type="taxonomic scope" value="Eukaryota"/>
</dbReference>
<evidence type="ECO:0000256" key="1">
    <source>
        <dbReference type="ARBA" id="ARBA00004123"/>
    </source>
</evidence>
<gene>
    <name evidence="4" type="ORF">MAC_09091</name>
</gene>
<dbReference type="InterPro" id="IPR036605">
    <property type="entry name" value="Mago_nashi_sf"/>
</dbReference>
<dbReference type="SUPFAM" id="SSF89817">
    <property type="entry name" value="Mago nashi protein"/>
    <property type="match status" value="1"/>
</dbReference>
<dbReference type="STRING" id="655827.E9EGU3"/>
<accession>E9EGU3</accession>
<evidence type="ECO:0000313" key="4">
    <source>
        <dbReference type="EMBL" id="EFY84880.1"/>
    </source>
</evidence>
<dbReference type="GO" id="GO:0008380">
    <property type="term" value="P:RNA splicing"/>
    <property type="evidence" value="ECO:0007669"/>
    <property type="project" value="InterPro"/>
</dbReference>
<evidence type="ECO:0000313" key="5">
    <source>
        <dbReference type="Proteomes" id="UP000002499"/>
    </source>
</evidence>
<dbReference type="AlphaFoldDB" id="E9EGU3"/>
<dbReference type="InterPro" id="IPR004023">
    <property type="entry name" value="Mago_nashi"/>
</dbReference>
<dbReference type="OrthoDB" id="4933818at2759"/>
<sequence length="211" mass="24112">MSATSEPFYLRYYSGHMGRFGHEFLEFDFRVVGDGRSAVARYANNSNYRNDSLIRKEMCVSSSIVEEIKRIIKTSEIIKEDDSKWPQKNKDGRQELEIRLGNDHISFEVILKRLMAMVSAQLALGCTIGNFGAEQHRPRVIGLDSVYYEAITPNAKEFSKVAKLMERYKLHDFLGPYLQYAAIWLEAISVPVSPSYDSVLPKTRPIISAFT</sequence>
<evidence type="ECO:0000256" key="3">
    <source>
        <dbReference type="ARBA" id="ARBA00023242"/>
    </source>
</evidence>
<dbReference type="PANTHER" id="PTHR12638">
    <property type="entry name" value="PROTEIN MAGO NASHI HOMOLOG"/>
    <property type="match status" value="1"/>
</dbReference>
<evidence type="ECO:0000256" key="2">
    <source>
        <dbReference type="ARBA" id="ARBA00009270"/>
    </source>
</evidence>
<dbReference type="Gene3D" id="3.30.1560.10">
    <property type="entry name" value="Mago nashi"/>
    <property type="match status" value="1"/>
</dbReference>
<dbReference type="GO" id="GO:0035145">
    <property type="term" value="C:exon-exon junction complex"/>
    <property type="evidence" value="ECO:0007669"/>
    <property type="project" value="InterPro"/>
</dbReference>
<dbReference type="HOGENOM" id="CLU_1305119_0_0_1"/>
<comment type="subcellular location">
    <subcellularLocation>
        <location evidence="1">Nucleus</location>
    </subcellularLocation>
</comment>
<dbReference type="Proteomes" id="UP000002499">
    <property type="component" value="Unassembled WGS sequence"/>
</dbReference>
<keyword evidence="3" id="KW-0539">Nucleus</keyword>
<dbReference type="Pfam" id="PF02792">
    <property type="entry name" value="Mago_nashi"/>
    <property type="match status" value="1"/>
</dbReference>
<organism evidence="5">
    <name type="scientific">Metarhizium acridum (strain CQMa 102)</name>
    <dbReference type="NCBI Taxonomy" id="655827"/>
    <lineage>
        <taxon>Eukaryota</taxon>
        <taxon>Fungi</taxon>
        <taxon>Dikarya</taxon>
        <taxon>Ascomycota</taxon>
        <taxon>Pezizomycotina</taxon>
        <taxon>Sordariomycetes</taxon>
        <taxon>Hypocreomycetidae</taxon>
        <taxon>Hypocreales</taxon>
        <taxon>Clavicipitaceae</taxon>
        <taxon>Metarhizium</taxon>
    </lineage>
</organism>
<reference evidence="4 5" key="1">
    <citation type="journal article" date="2011" name="PLoS Genet.">
        <title>Genome sequencing and comparative transcriptomics of the model entomopathogenic fungi Metarhizium anisopliae and M. acridum.</title>
        <authorList>
            <person name="Gao Q."/>
            <person name="Jin K."/>
            <person name="Ying S.H."/>
            <person name="Zhang Y."/>
            <person name="Xiao G."/>
            <person name="Shang Y."/>
            <person name="Duan Z."/>
            <person name="Hu X."/>
            <person name="Xie X.Q."/>
            <person name="Zhou G."/>
            <person name="Peng G."/>
            <person name="Luo Z."/>
            <person name="Huang W."/>
            <person name="Wang B."/>
            <person name="Fang W."/>
            <person name="Wang S."/>
            <person name="Zhong Y."/>
            <person name="Ma L.J."/>
            <person name="St Leger R.J."/>
            <person name="Zhao G.P."/>
            <person name="Pei Y."/>
            <person name="Feng M.G."/>
            <person name="Xia Y."/>
            <person name="Wang C."/>
        </authorList>
    </citation>
    <scope>NUCLEOTIDE SEQUENCE [LARGE SCALE GENOMIC DNA]</scope>
    <source>
        <strain evidence="4 5">CQMa 102</strain>
    </source>
</reference>
<name>E9EGU3_METAQ</name>
<keyword evidence="5" id="KW-1185">Reference proteome</keyword>